<gene>
    <name evidence="2" type="ORF">Aconfl_22110</name>
</gene>
<reference evidence="2 3" key="1">
    <citation type="submission" date="2023-08" db="EMBL/GenBank/DDBJ databases">
        <title>Draft genome sequence of Algoriphagus confluentis.</title>
        <authorList>
            <person name="Takatani N."/>
            <person name="Hosokawa M."/>
            <person name="Sawabe T."/>
        </authorList>
    </citation>
    <scope>NUCLEOTIDE SEQUENCE [LARGE SCALE GENOMIC DNA]</scope>
    <source>
        <strain evidence="2 3">NBRC 111222</strain>
    </source>
</reference>
<sequence>MNTVVILIIVHKKIPTFFEKMSLIQCLNILGSHPIKLVCPIGLDVSEYLEVNKDLEFDFINPNWHSNYTMFNRLKISPFLYERYRDYNYIMFYELDSWVFRDELLYWCSKGYDYIGAPWIGLNVYSWLYMKNIYPFELKLIWKFLDKSKINIVGNGGFSLRKTKSMLINSKLFSFRGRNWDSNEDSFFCHYVSSFNKFFKVADFPNALKFSFDVSPDKSYQLNNFELPFGCHGFSRSDLPNYVNNFEFWRDHISELNL</sequence>
<keyword evidence="3" id="KW-1185">Reference proteome</keyword>
<name>A0ABQ6PP95_9BACT</name>
<evidence type="ECO:0000313" key="3">
    <source>
        <dbReference type="Proteomes" id="UP001338309"/>
    </source>
</evidence>
<feature type="domain" description="DUF5672" evidence="1">
    <location>
        <begin position="55"/>
        <end position="232"/>
    </location>
</feature>
<proteinExistence type="predicted"/>
<accession>A0ABQ6PP95</accession>
<protein>
    <recommendedName>
        <fullName evidence="1">DUF5672 domain-containing protein</fullName>
    </recommendedName>
</protein>
<dbReference type="Pfam" id="PF18922">
    <property type="entry name" value="DUF5672"/>
    <property type="match status" value="1"/>
</dbReference>
<dbReference type="Proteomes" id="UP001338309">
    <property type="component" value="Unassembled WGS sequence"/>
</dbReference>
<evidence type="ECO:0000313" key="2">
    <source>
        <dbReference type="EMBL" id="GMQ29568.1"/>
    </source>
</evidence>
<dbReference type="RefSeq" id="WP_338224286.1">
    <property type="nucleotide sequence ID" value="NZ_BTPD01000006.1"/>
</dbReference>
<dbReference type="InterPro" id="IPR043729">
    <property type="entry name" value="DUF5672"/>
</dbReference>
<organism evidence="2 3">
    <name type="scientific">Algoriphagus confluentis</name>
    <dbReference type="NCBI Taxonomy" id="1697556"/>
    <lineage>
        <taxon>Bacteria</taxon>
        <taxon>Pseudomonadati</taxon>
        <taxon>Bacteroidota</taxon>
        <taxon>Cytophagia</taxon>
        <taxon>Cytophagales</taxon>
        <taxon>Cyclobacteriaceae</taxon>
        <taxon>Algoriphagus</taxon>
    </lineage>
</organism>
<comment type="caution">
    <text evidence="2">The sequence shown here is derived from an EMBL/GenBank/DDBJ whole genome shotgun (WGS) entry which is preliminary data.</text>
</comment>
<evidence type="ECO:0000259" key="1">
    <source>
        <dbReference type="Pfam" id="PF18922"/>
    </source>
</evidence>
<dbReference type="EMBL" id="BTPD01000006">
    <property type="protein sequence ID" value="GMQ29568.1"/>
    <property type="molecule type" value="Genomic_DNA"/>
</dbReference>